<evidence type="ECO:0000256" key="3">
    <source>
        <dbReference type="ARBA" id="ARBA00022763"/>
    </source>
</evidence>
<evidence type="ECO:0000256" key="2">
    <source>
        <dbReference type="ARBA" id="ARBA00022670"/>
    </source>
</evidence>
<evidence type="ECO:0000256" key="5">
    <source>
        <dbReference type="ARBA" id="ARBA00023124"/>
    </source>
</evidence>
<dbReference type="Pfam" id="PF02586">
    <property type="entry name" value="SRAP"/>
    <property type="match status" value="1"/>
</dbReference>
<keyword evidence="7" id="KW-0456">Lyase</keyword>
<dbReference type="EC" id="3.4.-.-" evidence="8"/>
<keyword evidence="10" id="KW-1185">Reference proteome</keyword>
<organism evidence="9 10">
    <name type="scientific">Kitasatospora terrestris</name>
    <dbReference type="NCBI Taxonomy" id="258051"/>
    <lineage>
        <taxon>Bacteria</taxon>
        <taxon>Bacillati</taxon>
        <taxon>Actinomycetota</taxon>
        <taxon>Actinomycetes</taxon>
        <taxon>Kitasatosporales</taxon>
        <taxon>Streptomycetaceae</taxon>
        <taxon>Kitasatospora</taxon>
    </lineage>
</organism>
<dbReference type="PANTHER" id="PTHR13604:SF0">
    <property type="entry name" value="ABASIC SITE PROCESSING PROTEIN HMCES"/>
    <property type="match status" value="1"/>
</dbReference>
<keyword evidence="4 8" id="KW-0378">Hydrolase</keyword>
<dbReference type="InterPro" id="IPR003738">
    <property type="entry name" value="SRAP"/>
</dbReference>
<protein>
    <recommendedName>
        <fullName evidence="8">Abasic site processing protein</fullName>
        <ecNumber evidence="8">3.4.-.-</ecNumber>
    </recommendedName>
</protein>
<keyword evidence="2 8" id="KW-0645">Protease</keyword>
<keyword evidence="3" id="KW-0227">DNA damage</keyword>
<sequence>MCGRFVSTVGPADLVDLVNELRWDTAEVLAPSWNIAPTNPVPALMQRVDRSTGELEHRFRPLRWGLVPSWAKDASGAARLINARSETVDQKPSFRKAFAARRCVIPADGYYEWRPVPAGDGRKAFKQPYYLSTGTTMLMAGLYEFWKDPAVPEDDPAAWLATACILTRDATDSAGRVHDRMPVVIAPDDLALWLDPTVSDRSDLHHLLHLPADGDMAVRAVSTTVNRVGNNGPELLARVEDPLGIADH</sequence>
<gene>
    <name evidence="9" type="ORF">GCM10023235_03310</name>
</gene>
<evidence type="ECO:0000256" key="7">
    <source>
        <dbReference type="ARBA" id="ARBA00023239"/>
    </source>
</evidence>
<reference evidence="10" key="1">
    <citation type="journal article" date="2019" name="Int. J. Syst. Evol. Microbiol.">
        <title>The Global Catalogue of Microorganisms (GCM) 10K type strain sequencing project: providing services to taxonomists for standard genome sequencing and annotation.</title>
        <authorList>
            <consortium name="The Broad Institute Genomics Platform"/>
            <consortium name="The Broad Institute Genome Sequencing Center for Infectious Disease"/>
            <person name="Wu L."/>
            <person name="Ma J."/>
        </authorList>
    </citation>
    <scope>NUCLEOTIDE SEQUENCE [LARGE SCALE GENOMIC DNA]</scope>
    <source>
        <strain evidence="10">JCM 13006</strain>
    </source>
</reference>
<keyword evidence="6" id="KW-0238">DNA-binding</keyword>
<accession>A0ABP9D911</accession>
<evidence type="ECO:0000313" key="9">
    <source>
        <dbReference type="EMBL" id="GAA4832327.1"/>
    </source>
</evidence>
<comment type="caution">
    <text evidence="9">The sequence shown here is derived from an EMBL/GenBank/DDBJ whole genome shotgun (WGS) entry which is preliminary data.</text>
</comment>
<dbReference type="Proteomes" id="UP001501752">
    <property type="component" value="Unassembled WGS sequence"/>
</dbReference>
<dbReference type="SUPFAM" id="SSF143081">
    <property type="entry name" value="BB1717-like"/>
    <property type="match status" value="1"/>
</dbReference>
<evidence type="ECO:0000256" key="1">
    <source>
        <dbReference type="ARBA" id="ARBA00008136"/>
    </source>
</evidence>
<keyword evidence="5" id="KW-0190">Covalent protein-DNA linkage</keyword>
<evidence type="ECO:0000256" key="8">
    <source>
        <dbReference type="RuleBase" id="RU364100"/>
    </source>
</evidence>
<dbReference type="PANTHER" id="PTHR13604">
    <property type="entry name" value="DC12-RELATED"/>
    <property type="match status" value="1"/>
</dbReference>
<comment type="similarity">
    <text evidence="1 8">Belongs to the SOS response-associated peptidase family.</text>
</comment>
<proteinExistence type="inferred from homology"/>
<dbReference type="Gene3D" id="3.90.1680.10">
    <property type="entry name" value="SOS response associated peptidase-like"/>
    <property type="match status" value="1"/>
</dbReference>
<evidence type="ECO:0000256" key="6">
    <source>
        <dbReference type="ARBA" id="ARBA00023125"/>
    </source>
</evidence>
<dbReference type="EMBL" id="BAABIS010000001">
    <property type="protein sequence ID" value="GAA4832327.1"/>
    <property type="molecule type" value="Genomic_DNA"/>
</dbReference>
<dbReference type="RefSeq" id="WP_345694938.1">
    <property type="nucleotide sequence ID" value="NZ_BAABIS010000001.1"/>
</dbReference>
<dbReference type="InterPro" id="IPR036590">
    <property type="entry name" value="SRAP-like"/>
</dbReference>
<evidence type="ECO:0000256" key="4">
    <source>
        <dbReference type="ARBA" id="ARBA00022801"/>
    </source>
</evidence>
<evidence type="ECO:0000313" key="10">
    <source>
        <dbReference type="Proteomes" id="UP001501752"/>
    </source>
</evidence>
<name>A0ABP9D911_9ACTN</name>